<dbReference type="FunFam" id="3.30.310.10:FF:000005">
    <property type="entry name" value="TATA box-binding protein-like 1"/>
    <property type="match status" value="1"/>
</dbReference>
<keyword evidence="5" id="KW-0804">Transcription</keyword>
<dbReference type="GeneID" id="54472121"/>
<gene>
    <name evidence="8" type="ORF">BDY17DRAFT_250906</name>
</gene>
<evidence type="ECO:0000256" key="6">
    <source>
        <dbReference type="ARBA" id="ARBA00023242"/>
    </source>
</evidence>
<dbReference type="AlphaFoldDB" id="A0A6A6PU26"/>
<comment type="similarity">
    <text evidence="2">Belongs to the TBP family.</text>
</comment>
<evidence type="ECO:0000313" key="8">
    <source>
        <dbReference type="EMBL" id="KAF2483266.1"/>
    </source>
</evidence>
<sequence length="202" mass="22508">MSPDTSRSNTPNSREPIPTTPLPIHGPTISNIVCGAHLNCLFDLHHIALSARNVMYNPKRFPAAVIRHRRPKATGLVFATGKLQVLGCRSVSDAVLACRRFARMLQKLGYQPRLEDFVVQNIVANADTRMLIRLEGLQYAHPAFCRYEPEIFPGLVYSIMEPKMTVLVFAGGKLVLLGAKNEGDLEKAVKVLYPVLTLFRRS</sequence>
<proteinExistence type="inferred from homology"/>
<organism evidence="8 9">
    <name type="scientific">Neohortaea acidophila</name>
    <dbReference type="NCBI Taxonomy" id="245834"/>
    <lineage>
        <taxon>Eukaryota</taxon>
        <taxon>Fungi</taxon>
        <taxon>Dikarya</taxon>
        <taxon>Ascomycota</taxon>
        <taxon>Pezizomycotina</taxon>
        <taxon>Dothideomycetes</taxon>
        <taxon>Dothideomycetidae</taxon>
        <taxon>Mycosphaerellales</taxon>
        <taxon>Teratosphaeriaceae</taxon>
        <taxon>Neohortaea</taxon>
    </lineage>
</organism>
<keyword evidence="9" id="KW-1185">Reference proteome</keyword>
<name>A0A6A6PU26_9PEZI</name>
<reference evidence="8" key="1">
    <citation type="journal article" date="2020" name="Stud. Mycol.">
        <title>101 Dothideomycetes genomes: a test case for predicting lifestyles and emergence of pathogens.</title>
        <authorList>
            <person name="Haridas S."/>
            <person name="Albert R."/>
            <person name="Binder M."/>
            <person name="Bloem J."/>
            <person name="Labutti K."/>
            <person name="Salamov A."/>
            <person name="Andreopoulos B."/>
            <person name="Baker S."/>
            <person name="Barry K."/>
            <person name="Bills G."/>
            <person name="Bluhm B."/>
            <person name="Cannon C."/>
            <person name="Castanera R."/>
            <person name="Culley D."/>
            <person name="Daum C."/>
            <person name="Ezra D."/>
            <person name="Gonzalez J."/>
            <person name="Henrissat B."/>
            <person name="Kuo A."/>
            <person name="Liang C."/>
            <person name="Lipzen A."/>
            <person name="Lutzoni F."/>
            <person name="Magnuson J."/>
            <person name="Mondo S."/>
            <person name="Nolan M."/>
            <person name="Ohm R."/>
            <person name="Pangilinan J."/>
            <person name="Park H.-J."/>
            <person name="Ramirez L."/>
            <person name="Alfaro M."/>
            <person name="Sun H."/>
            <person name="Tritt A."/>
            <person name="Yoshinaga Y."/>
            <person name="Zwiers L.-H."/>
            <person name="Turgeon B."/>
            <person name="Goodwin S."/>
            <person name="Spatafora J."/>
            <person name="Crous P."/>
            <person name="Grigoriev I."/>
        </authorList>
    </citation>
    <scope>NUCLEOTIDE SEQUENCE</scope>
    <source>
        <strain evidence="8">CBS 113389</strain>
    </source>
</reference>
<dbReference type="EMBL" id="MU001635">
    <property type="protein sequence ID" value="KAF2483266.1"/>
    <property type="molecule type" value="Genomic_DNA"/>
</dbReference>
<evidence type="ECO:0000256" key="5">
    <source>
        <dbReference type="ARBA" id="ARBA00023163"/>
    </source>
</evidence>
<comment type="subcellular location">
    <subcellularLocation>
        <location evidence="1">Nucleus</location>
    </subcellularLocation>
</comment>
<dbReference type="InterPro" id="IPR000814">
    <property type="entry name" value="TBP"/>
</dbReference>
<evidence type="ECO:0000256" key="2">
    <source>
        <dbReference type="ARBA" id="ARBA00005560"/>
    </source>
</evidence>
<evidence type="ECO:0000256" key="1">
    <source>
        <dbReference type="ARBA" id="ARBA00004123"/>
    </source>
</evidence>
<dbReference type="PANTHER" id="PTHR10126">
    <property type="entry name" value="TATA-BOX BINDING PROTEIN"/>
    <property type="match status" value="1"/>
</dbReference>
<dbReference type="OrthoDB" id="2127950at2759"/>
<keyword evidence="3" id="KW-0805">Transcription regulation</keyword>
<accession>A0A6A6PU26</accession>
<feature type="region of interest" description="Disordered" evidence="7">
    <location>
        <begin position="1"/>
        <end position="23"/>
    </location>
</feature>
<evidence type="ECO:0000256" key="3">
    <source>
        <dbReference type="ARBA" id="ARBA00023015"/>
    </source>
</evidence>
<evidence type="ECO:0000256" key="7">
    <source>
        <dbReference type="SAM" id="MobiDB-lite"/>
    </source>
</evidence>
<evidence type="ECO:0000313" key="9">
    <source>
        <dbReference type="Proteomes" id="UP000799767"/>
    </source>
</evidence>
<feature type="compositionally biased region" description="Polar residues" evidence="7">
    <location>
        <begin position="1"/>
        <end position="13"/>
    </location>
</feature>
<keyword evidence="6" id="KW-0539">Nucleus</keyword>
<protein>
    <recommendedName>
        <fullName evidence="10">Transcription factor TFIID-domain-containing protein</fullName>
    </recommendedName>
</protein>
<dbReference type="Pfam" id="PF00352">
    <property type="entry name" value="TBP"/>
    <property type="match status" value="2"/>
</dbReference>
<evidence type="ECO:0008006" key="10">
    <source>
        <dbReference type="Google" id="ProtNLM"/>
    </source>
</evidence>
<dbReference type="GO" id="GO:0005634">
    <property type="term" value="C:nucleus"/>
    <property type="evidence" value="ECO:0007669"/>
    <property type="project" value="UniProtKB-SubCell"/>
</dbReference>
<dbReference type="GO" id="GO:0006352">
    <property type="term" value="P:DNA-templated transcription initiation"/>
    <property type="evidence" value="ECO:0007669"/>
    <property type="project" value="InterPro"/>
</dbReference>
<dbReference type="Gene3D" id="3.30.310.10">
    <property type="entry name" value="TATA-Binding Protein"/>
    <property type="match status" value="2"/>
</dbReference>
<evidence type="ECO:0000256" key="4">
    <source>
        <dbReference type="ARBA" id="ARBA00023125"/>
    </source>
</evidence>
<dbReference type="PRINTS" id="PR00686">
    <property type="entry name" value="TIFACTORIID"/>
</dbReference>
<keyword evidence="4" id="KW-0238">DNA-binding</keyword>
<dbReference type="Proteomes" id="UP000799767">
    <property type="component" value="Unassembled WGS sequence"/>
</dbReference>
<dbReference type="SUPFAM" id="SSF55945">
    <property type="entry name" value="TATA-box binding protein-like"/>
    <property type="match status" value="2"/>
</dbReference>
<dbReference type="RefSeq" id="XP_033589836.1">
    <property type="nucleotide sequence ID" value="XM_033731119.1"/>
</dbReference>
<dbReference type="GO" id="GO:0003677">
    <property type="term" value="F:DNA binding"/>
    <property type="evidence" value="ECO:0007669"/>
    <property type="project" value="UniProtKB-KW"/>
</dbReference>
<dbReference type="InterPro" id="IPR012295">
    <property type="entry name" value="TBP_dom_sf"/>
</dbReference>